<dbReference type="PANTHER" id="PTHR37610">
    <property type="entry name" value="CCHC-TYPE DOMAIN-CONTAINING PROTEIN"/>
    <property type="match status" value="1"/>
</dbReference>
<evidence type="ECO:0000259" key="3">
    <source>
        <dbReference type="Pfam" id="PF22936"/>
    </source>
</evidence>
<evidence type="ECO:0008006" key="7">
    <source>
        <dbReference type="Google" id="ProtNLM"/>
    </source>
</evidence>
<accession>A0A834WY09</accession>
<feature type="domain" description="Retrotransposon Copia-like N-terminal" evidence="2">
    <location>
        <begin position="35"/>
        <end position="80"/>
    </location>
</feature>
<dbReference type="InterPro" id="IPR029472">
    <property type="entry name" value="Copia-like_N"/>
</dbReference>
<evidence type="ECO:0000259" key="2">
    <source>
        <dbReference type="Pfam" id="PF14244"/>
    </source>
</evidence>
<organism evidence="5 6">
    <name type="scientific">Senna tora</name>
    <dbReference type="NCBI Taxonomy" id="362788"/>
    <lineage>
        <taxon>Eukaryota</taxon>
        <taxon>Viridiplantae</taxon>
        <taxon>Streptophyta</taxon>
        <taxon>Embryophyta</taxon>
        <taxon>Tracheophyta</taxon>
        <taxon>Spermatophyta</taxon>
        <taxon>Magnoliopsida</taxon>
        <taxon>eudicotyledons</taxon>
        <taxon>Gunneridae</taxon>
        <taxon>Pentapetalae</taxon>
        <taxon>rosids</taxon>
        <taxon>fabids</taxon>
        <taxon>Fabales</taxon>
        <taxon>Fabaceae</taxon>
        <taxon>Caesalpinioideae</taxon>
        <taxon>Cassia clade</taxon>
        <taxon>Senna</taxon>
    </lineage>
</organism>
<dbReference type="Pfam" id="PF25597">
    <property type="entry name" value="SH3_retrovirus"/>
    <property type="match status" value="1"/>
</dbReference>
<evidence type="ECO:0000256" key="1">
    <source>
        <dbReference type="SAM" id="MobiDB-lite"/>
    </source>
</evidence>
<dbReference type="Pfam" id="PF14244">
    <property type="entry name" value="Retrotran_gag_3"/>
    <property type="match status" value="1"/>
</dbReference>
<sequence length="717" mass="79728">MEDTSEMSRSGSQAPKSSKSDSELIRKRDPYYIYPSDNPGAQIVVNLLTLGNYLIWSRSIRIALKAKNKLGFIDGSLLPPVDTMSDEFLRWSDADSMVTAWILHSMTKDLMEAYMFSPSARDLWLELEEKFGVSDKSVVFSLGKQLNQIIQGNDSLALYSNKQKKLMDELNCLSPKSPCICNGCTCGGYKKLHDKVESNDTMTFLYGLNESYDSIVSTILLMEPMPSYNKVYSLVARIEKQRSLGMSNAASSSIDASALAVKVPEPSKNGGDSGKRREYVKKSDRYCNFCNKSGHMEDACFKKHGYPEWFEKYKTKKSGQNTTLAVTNGEGSSQSKGMDSSQIAQLIQMELKKLVSKKGGTEESPVNASYFADFAGNITLSSSTYIQGSDKWVIDSGASSHVTGNVHFLTDIRLVRGLNTVTLPDGSVKYVSSVGTVRLSDALQLKNVLFVPDFRYNLIFVSKLVCDSSIQVKFHSYGCVMQDLLNDRIIATGFLEKNLYILSRMLQCNSSLVSLHDVNTNVNNVSQLSDVHKPDLWHVRLGHPSTKTLEQLSFITKHVDLLTGKLPKYTVFKTFGCLAYTTNLLPHKNKFDERAKKCLFLGYAADYKGYKLFDLLTEELFVSRDVQFCEDIFPFQGQPLLPEVVVPTPHVFVEDEDFSSLPVSQNSSESQSDTSPVSDSLVSSPSESEKSVSSTIVPIAQEVSPASQQPEVVVVRK</sequence>
<feature type="region of interest" description="Disordered" evidence="1">
    <location>
        <begin position="1"/>
        <end position="23"/>
    </location>
</feature>
<feature type="region of interest" description="Disordered" evidence="1">
    <location>
        <begin position="659"/>
        <end position="694"/>
    </location>
</feature>
<dbReference type="OrthoDB" id="7691805at2759"/>
<dbReference type="InterPro" id="IPR054722">
    <property type="entry name" value="PolX-like_BBD"/>
</dbReference>
<feature type="compositionally biased region" description="Polar residues" evidence="1">
    <location>
        <begin position="7"/>
        <end position="17"/>
    </location>
</feature>
<gene>
    <name evidence="5" type="ORF">G2W53_009319</name>
</gene>
<dbReference type="InterPro" id="IPR057670">
    <property type="entry name" value="SH3_retrovirus"/>
</dbReference>
<proteinExistence type="predicted"/>
<feature type="domain" description="Retroviral polymerase SH3-like" evidence="4">
    <location>
        <begin position="577"/>
        <end position="637"/>
    </location>
</feature>
<name>A0A834WY09_9FABA</name>
<evidence type="ECO:0000259" key="4">
    <source>
        <dbReference type="Pfam" id="PF25597"/>
    </source>
</evidence>
<evidence type="ECO:0000313" key="6">
    <source>
        <dbReference type="Proteomes" id="UP000634136"/>
    </source>
</evidence>
<dbReference type="AlphaFoldDB" id="A0A834WY09"/>
<dbReference type="Proteomes" id="UP000634136">
    <property type="component" value="Unassembled WGS sequence"/>
</dbReference>
<feature type="domain" description="Retrovirus-related Pol polyprotein from transposon TNT 1-94-like beta-barrel" evidence="3">
    <location>
        <begin position="392"/>
        <end position="464"/>
    </location>
</feature>
<dbReference type="Pfam" id="PF22936">
    <property type="entry name" value="Pol_BBD"/>
    <property type="match status" value="1"/>
</dbReference>
<reference evidence="5" key="1">
    <citation type="submission" date="2020-09" db="EMBL/GenBank/DDBJ databases">
        <title>Genome-Enabled Discovery of Anthraquinone Biosynthesis in Senna tora.</title>
        <authorList>
            <person name="Kang S.-H."/>
            <person name="Pandey R.P."/>
            <person name="Lee C.-M."/>
            <person name="Sim J.-S."/>
            <person name="Jeong J.-T."/>
            <person name="Choi B.-S."/>
            <person name="Jung M."/>
            <person name="Ginzburg D."/>
            <person name="Zhao K."/>
            <person name="Won S.Y."/>
            <person name="Oh T.-J."/>
            <person name="Yu Y."/>
            <person name="Kim N.-H."/>
            <person name="Lee O.R."/>
            <person name="Lee T.-H."/>
            <person name="Bashyal P."/>
            <person name="Kim T.-S."/>
            <person name="Lee W.-H."/>
            <person name="Kawkins C."/>
            <person name="Kim C.-K."/>
            <person name="Kim J.S."/>
            <person name="Ahn B.O."/>
            <person name="Rhee S.Y."/>
            <person name="Sohng J.K."/>
        </authorList>
    </citation>
    <scope>NUCLEOTIDE SEQUENCE</scope>
    <source>
        <tissue evidence="5">Leaf</tissue>
    </source>
</reference>
<evidence type="ECO:0000313" key="5">
    <source>
        <dbReference type="EMBL" id="KAF7834460.1"/>
    </source>
</evidence>
<protein>
    <recommendedName>
        <fullName evidence="7">GAG-pre-integrase domain-containing protein</fullName>
    </recommendedName>
</protein>
<dbReference type="PANTHER" id="PTHR37610:SF40">
    <property type="entry name" value="OS01G0909600 PROTEIN"/>
    <property type="match status" value="1"/>
</dbReference>
<dbReference type="EMBL" id="JAAIUW010000004">
    <property type="protein sequence ID" value="KAF7834460.1"/>
    <property type="molecule type" value="Genomic_DNA"/>
</dbReference>
<comment type="caution">
    <text evidence="5">The sequence shown here is derived from an EMBL/GenBank/DDBJ whole genome shotgun (WGS) entry which is preliminary data.</text>
</comment>
<keyword evidence="6" id="KW-1185">Reference proteome</keyword>